<evidence type="ECO:0000313" key="2">
    <source>
        <dbReference type="Proteomes" id="UP001432027"/>
    </source>
</evidence>
<organism evidence="1 2">
    <name type="scientific">Pristionchus entomophagus</name>
    <dbReference type="NCBI Taxonomy" id="358040"/>
    <lineage>
        <taxon>Eukaryota</taxon>
        <taxon>Metazoa</taxon>
        <taxon>Ecdysozoa</taxon>
        <taxon>Nematoda</taxon>
        <taxon>Chromadorea</taxon>
        <taxon>Rhabditida</taxon>
        <taxon>Rhabditina</taxon>
        <taxon>Diplogasteromorpha</taxon>
        <taxon>Diplogasteroidea</taxon>
        <taxon>Neodiplogasteridae</taxon>
        <taxon>Pristionchus</taxon>
    </lineage>
</organism>
<dbReference type="Proteomes" id="UP001432027">
    <property type="component" value="Unassembled WGS sequence"/>
</dbReference>
<reference evidence="1" key="1">
    <citation type="submission" date="2023-10" db="EMBL/GenBank/DDBJ databases">
        <title>Genome assembly of Pristionchus species.</title>
        <authorList>
            <person name="Yoshida K."/>
            <person name="Sommer R.J."/>
        </authorList>
    </citation>
    <scope>NUCLEOTIDE SEQUENCE</scope>
    <source>
        <strain evidence="1">RS0144</strain>
    </source>
</reference>
<keyword evidence="2" id="KW-1185">Reference proteome</keyword>
<feature type="non-terminal residue" evidence="1">
    <location>
        <position position="67"/>
    </location>
</feature>
<evidence type="ECO:0000313" key="1">
    <source>
        <dbReference type="EMBL" id="GMT02003.1"/>
    </source>
</evidence>
<accession>A0AAV5U6I2</accession>
<dbReference type="EMBL" id="BTSX01000005">
    <property type="protein sequence ID" value="GMT02003.1"/>
    <property type="molecule type" value="Genomic_DNA"/>
</dbReference>
<feature type="non-terminal residue" evidence="1">
    <location>
        <position position="1"/>
    </location>
</feature>
<proteinExistence type="predicted"/>
<sequence length="67" mass="7860">DLARKNEALKDEMAEMKKDHNDRMVKLITRASKSQAKDRERIEELTLELTKLNEVSLRADKMQYLLG</sequence>
<gene>
    <name evidence="1" type="ORF">PENTCL1PPCAC_24177</name>
</gene>
<name>A0AAV5U6I2_9BILA</name>
<dbReference type="AlphaFoldDB" id="A0AAV5U6I2"/>
<protein>
    <submittedName>
        <fullName evidence="1">Uncharacterized protein</fullName>
    </submittedName>
</protein>
<comment type="caution">
    <text evidence="1">The sequence shown here is derived from an EMBL/GenBank/DDBJ whole genome shotgun (WGS) entry which is preliminary data.</text>
</comment>